<gene>
    <name evidence="1" type="ORF">S06H3_58111</name>
</gene>
<feature type="non-terminal residue" evidence="1">
    <location>
        <position position="191"/>
    </location>
</feature>
<organism evidence="1">
    <name type="scientific">marine sediment metagenome</name>
    <dbReference type="NCBI Taxonomy" id="412755"/>
    <lineage>
        <taxon>unclassified sequences</taxon>
        <taxon>metagenomes</taxon>
        <taxon>ecological metagenomes</taxon>
    </lineage>
</organism>
<sequence>MLGERTTVEMDCCLNTTLEECKAYDEEEVHLLELQYDNLVLCEDCEGCNCYPRIIVMSLSEETPELPEGMAVVGSIYDFTGYRDSLRQIPCPLRTYFDPVASVLLSYDPALLPPDATNPVIGFYSHDLGQWVILPPVPGVVAEVGVATGLAEYFASPFAVLVNVLPPPPTTPEPPAPAPAHFVASGLNITP</sequence>
<comment type="caution">
    <text evidence="1">The sequence shown here is derived from an EMBL/GenBank/DDBJ whole genome shotgun (WGS) entry which is preliminary data.</text>
</comment>
<accession>X1QBU2</accession>
<dbReference type="AlphaFoldDB" id="X1QBU2"/>
<evidence type="ECO:0000313" key="1">
    <source>
        <dbReference type="EMBL" id="GAI52276.1"/>
    </source>
</evidence>
<proteinExistence type="predicted"/>
<reference evidence="1" key="1">
    <citation type="journal article" date="2014" name="Front. Microbiol.">
        <title>High frequency of phylogenetically diverse reductive dehalogenase-homologous genes in deep subseafloor sedimentary metagenomes.</title>
        <authorList>
            <person name="Kawai M."/>
            <person name="Futagami T."/>
            <person name="Toyoda A."/>
            <person name="Takaki Y."/>
            <person name="Nishi S."/>
            <person name="Hori S."/>
            <person name="Arai W."/>
            <person name="Tsubouchi T."/>
            <person name="Morono Y."/>
            <person name="Uchiyama I."/>
            <person name="Ito T."/>
            <person name="Fujiyama A."/>
            <person name="Inagaki F."/>
            <person name="Takami H."/>
        </authorList>
    </citation>
    <scope>NUCLEOTIDE SEQUENCE</scope>
    <source>
        <strain evidence="1">Expedition CK06-06</strain>
    </source>
</reference>
<protein>
    <submittedName>
        <fullName evidence="1">Uncharacterized protein</fullName>
    </submittedName>
</protein>
<name>X1QBU2_9ZZZZ</name>
<dbReference type="EMBL" id="BARV01037585">
    <property type="protein sequence ID" value="GAI52276.1"/>
    <property type="molecule type" value="Genomic_DNA"/>
</dbReference>